<dbReference type="PATRIC" id="fig|1286631.3.peg.2476"/>
<keyword evidence="1" id="KW-0472">Membrane</keyword>
<accession>A0A059KK93</accession>
<dbReference type="Proteomes" id="UP000026714">
    <property type="component" value="Unassembled WGS sequence"/>
</dbReference>
<comment type="similarity">
    <text evidence="1">Belongs to the UPF0161 family.</text>
</comment>
<name>A0A059KK93_9BURK</name>
<dbReference type="EMBL" id="AZRA01000064">
    <property type="protein sequence ID" value="KDB51887.1"/>
    <property type="molecule type" value="Genomic_DNA"/>
</dbReference>
<dbReference type="GO" id="GO:0005886">
    <property type="term" value="C:plasma membrane"/>
    <property type="evidence" value="ECO:0007669"/>
    <property type="project" value="UniProtKB-SubCell"/>
</dbReference>
<dbReference type="eggNOG" id="COG0759">
    <property type="taxonomic scope" value="Bacteria"/>
</dbReference>
<sequence>MTVLPASDPDSSLRTRLRRWPSAALIGLIRAYRLLLSPWLGSSCRFEPTCSAYGLVALERHGARRGGALTLWRIARCHPWCQGGHDPVPDRSPPSRRLFTSLLERSDAQAQQDDDPAAALPDRARSLANRKTSV</sequence>
<protein>
    <recommendedName>
        <fullName evidence="1">Putative membrane protein insertion efficiency factor</fullName>
    </recommendedName>
</protein>
<dbReference type="SMART" id="SM01234">
    <property type="entry name" value="Haemolytic"/>
    <property type="match status" value="1"/>
</dbReference>
<dbReference type="PANTHER" id="PTHR33383">
    <property type="entry name" value="MEMBRANE PROTEIN INSERTION EFFICIENCY FACTOR-RELATED"/>
    <property type="match status" value="1"/>
</dbReference>
<comment type="subcellular location">
    <subcellularLocation>
        <location evidence="1">Cell membrane</location>
        <topology evidence="1">Peripheral membrane protein</topology>
        <orientation evidence="1">Cytoplasmic side</orientation>
    </subcellularLocation>
</comment>
<dbReference type="AlphaFoldDB" id="A0A059KK93"/>
<evidence type="ECO:0000256" key="1">
    <source>
        <dbReference type="HAMAP-Rule" id="MF_00386"/>
    </source>
</evidence>
<evidence type="ECO:0000313" key="3">
    <source>
        <dbReference type="EMBL" id="KDB51887.1"/>
    </source>
</evidence>
<dbReference type="InterPro" id="IPR002696">
    <property type="entry name" value="Membr_insert_effic_factor_YidD"/>
</dbReference>
<gene>
    <name evidence="3" type="ORF">X805_25290</name>
</gene>
<keyword evidence="4" id="KW-1185">Reference proteome</keyword>
<dbReference type="HAMAP" id="MF_00386">
    <property type="entry name" value="UPF0161_YidD"/>
    <property type="match status" value="1"/>
</dbReference>
<feature type="region of interest" description="Disordered" evidence="2">
    <location>
        <begin position="106"/>
        <end position="134"/>
    </location>
</feature>
<dbReference type="NCBIfam" id="TIGR00278">
    <property type="entry name" value="membrane protein insertion efficiency factor YidD"/>
    <property type="match status" value="1"/>
</dbReference>
<keyword evidence="1" id="KW-1003">Cell membrane</keyword>
<evidence type="ECO:0000256" key="2">
    <source>
        <dbReference type="SAM" id="MobiDB-lite"/>
    </source>
</evidence>
<dbReference type="PANTHER" id="PTHR33383:SF1">
    <property type="entry name" value="MEMBRANE PROTEIN INSERTION EFFICIENCY FACTOR-RELATED"/>
    <property type="match status" value="1"/>
</dbReference>
<comment type="function">
    <text evidence="1">Could be involved in insertion of integral membrane proteins into the membrane.</text>
</comment>
<reference evidence="3 4" key="1">
    <citation type="journal article" date="2014" name="FEMS Microbiol. Ecol.">
        <title>Sphaerotilus natans encrusted with nanoball-shaped Fe(III) oxide minerals formed by nitrate-reducing mixotrophic Fe(II) oxidation.</title>
        <authorList>
            <person name="Park S."/>
            <person name="Kim D.H."/>
            <person name="Lee J.H."/>
            <person name="Hur H.G."/>
        </authorList>
    </citation>
    <scope>NUCLEOTIDE SEQUENCE [LARGE SCALE GENOMIC DNA]</scope>
    <source>
        <strain evidence="3 4">DSM 6575</strain>
    </source>
</reference>
<evidence type="ECO:0000313" key="4">
    <source>
        <dbReference type="Proteomes" id="UP000026714"/>
    </source>
</evidence>
<dbReference type="Pfam" id="PF01809">
    <property type="entry name" value="YidD"/>
    <property type="match status" value="1"/>
</dbReference>
<comment type="caution">
    <text evidence="3">The sequence shown here is derived from an EMBL/GenBank/DDBJ whole genome shotgun (WGS) entry which is preliminary data.</text>
</comment>
<proteinExistence type="inferred from homology"/>
<organism evidence="3 4">
    <name type="scientific">Sphaerotilus natans subsp. natans DSM 6575</name>
    <dbReference type="NCBI Taxonomy" id="1286631"/>
    <lineage>
        <taxon>Bacteria</taxon>
        <taxon>Pseudomonadati</taxon>
        <taxon>Pseudomonadota</taxon>
        <taxon>Betaproteobacteria</taxon>
        <taxon>Burkholderiales</taxon>
        <taxon>Sphaerotilaceae</taxon>
        <taxon>Sphaerotilus</taxon>
    </lineage>
</organism>